<evidence type="ECO:0000313" key="2">
    <source>
        <dbReference type="Proteomes" id="UP000675880"/>
    </source>
</evidence>
<dbReference type="RefSeq" id="WP_213043663.1">
    <property type="nucleotide sequence ID" value="NZ_CAJNBJ010000018.1"/>
</dbReference>
<accession>A0ABM8S2E7</accession>
<comment type="caution">
    <text evidence="1">The sequence shown here is derived from an EMBL/GenBank/DDBJ whole genome shotgun (WGS) entry which is preliminary data.</text>
</comment>
<evidence type="ECO:0000313" key="1">
    <source>
        <dbReference type="EMBL" id="CAE6784985.1"/>
    </source>
</evidence>
<sequence length="244" mass="26997">MNGIEHPQQHPLSRHAHLIFAFIGVMVAAGCAAQTPTPPKTVYQSGLNQVRIEKDPASTINVHPASLSATEVGTLLRGVRIWERRNALHRLFVGQADKTRAFRDGEIAILAPALAKALSQASPSERVYYHLSHATEHGEEETSTGWLSIQDTTLHLALREAHDRHGPGPDISKYDRQMPNVPERSPAFDATFEPEEYLVKVRSGGSLFAPDQQEELLIRYREALAAMPAQPGLERESKPATEQH</sequence>
<evidence type="ECO:0008006" key="3">
    <source>
        <dbReference type="Google" id="ProtNLM"/>
    </source>
</evidence>
<gene>
    <name evidence="1" type="ORF">NSPZN2_50064</name>
</gene>
<dbReference type="Proteomes" id="UP000675880">
    <property type="component" value="Unassembled WGS sequence"/>
</dbReference>
<reference evidence="1 2" key="1">
    <citation type="submission" date="2021-02" db="EMBL/GenBank/DDBJ databases">
        <authorList>
            <person name="Han P."/>
        </authorList>
    </citation>
    <scope>NUCLEOTIDE SEQUENCE [LARGE SCALE GENOMIC DNA]</scope>
    <source>
        <strain evidence="1">Candidatus Nitrospira sp. ZN2</strain>
    </source>
</reference>
<keyword evidence="2" id="KW-1185">Reference proteome</keyword>
<organism evidence="1 2">
    <name type="scientific">Nitrospira defluvii</name>
    <dbReference type="NCBI Taxonomy" id="330214"/>
    <lineage>
        <taxon>Bacteria</taxon>
        <taxon>Pseudomonadati</taxon>
        <taxon>Nitrospirota</taxon>
        <taxon>Nitrospiria</taxon>
        <taxon>Nitrospirales</taxon>
        <taxon>Nitrospiraceae</taxon>
        <taxon>Nitrospira</taxon>
    </lineage>
</organism>
<name>A0ABM8S2E7_9BACT</name>
<dbReference type="EMBL" id="CAJNBJ010000018">
    <property type="protein sequence ID" value="CAE6784985.1"/>
    <property type="molecule type" value="Genomic_DNA"/>
</dbReference>
<protein>
    <recommendedName>
        <fullName evidence="3">Lipoprotein</fullName>
    </recommendedName>
</protein>
<proteinExistence type="predicted"/>